<accession>A0A382R5T6</accession>
<gene>
    <name evidence="1" type="ORF">METZ01_LOCUS344805</name>
</gene>
<protein>
    <submittedName>
        <fullName evidence="1">Uncharacterized protein</fullName>
    </submittedName>
</protein>
<proteinExistence type="predicted"/>
<dbReference type="EMBL" id="UINC01118674">
    <property type="protein sequence ID" value="SVC91951.1"/>
    <property type="molecule type" value="Genomic_DNA"/>
</dbReference>
<evidence type="ECO:0000313" key="1">
    <source>
        <dbReference type="EMBL" id="SVC91951.1"/>
    </source>
</evidence>
<feature type="non-terminal residue" evidence="1">
    <location>
        <position position="47"/>
    </location>
</feature>
<reference evidence="1" key="1">
    <citation type="submission" date="2018-05" db="EMBL/GenBank/DDBJ databases">
        <authorList>
            <person name="Lanie J.A."/>
            <person name="Ng W.-L."/>
            <person name="Kazmierczak K.M."/>
            <person name="Andrzejewski T.M."/>
            <person name="Davidsen T.M."/>
            <person name="Wayne K.J."/>
            <person name="Tettelin H."/>
            <person name="Glass J.I."/>
            <person name="Rusch D."/>
            <person name="Podicherti R."/>
            <person name="Tsui H.-C.T."/>
            <person name="Winkler M.E."/>
        </authorList>
    </citation>
    <scope>NUCLEOTIDE SEQUENCE</scope>
</reference>
<sequence>MLITTSSFAVTFDGKFNQGSFILGKTEPGSEVFIDKKKVKVTSDGYF</sequence>
<organism evidence="1">
    <name type="scientific">marine metagenome</name>
    <dbReference type="NCBI Taxonomy" id="408172"/>
    <lineage>
        <taxon>unclassified sequences</taxon>
        <taxon>metagenomes</taxon>
        <taxon>ecological metagenomes</taxon>
    </lineage>
</organism>
<name>A0A382R5T6_9ZZZZ</name>
<dbReference type="AlphaFoldDB" id="A0A382R5T6"/>